<feature type="transmembrane region" description="Helical" evidence="9">
    <location>
        <begin position="14"/>
        <end position="35"/>
    </location>
</feature>
<evidence type="ECO:0000256" key="1">
    <source>
        <dbReference type="ARBA" id="ARBA00006139"/>
    </source>
</evidence>
<evidence type="ECO:0000256" key="10">
    <source>
        <dbReference type="RuleBase" id="RU000594"/>
    </source>
</evidence>
<feature type="transmembrane region" description="Helical" evidence="9">
    <location>
        <begin position="96"/>
        <end position="113"/>
    </location>
</feature>
<keyword evidence="7 9" id="KW-1133">Transmembrane helix</keyword>
<evidence type="ECO:0000256" key="11">
    <source>
        <dbReference type="RuleBase" id="RU004181"/>
    </source>
</evidence>
<comment type="catalytic activity">
    <reaction evidence="9 10">
        <text>Release of signal peptides from bacterial membrane prolipoproteins. Hydrolyzes -Xaa-Yaa-Zaa-|-(S,diacylglyceryl)Cys-, in which Xaa is hydrophobic (preferably Leu), and Yaa (Ala or Ser) and Zaa (Gly or Ala) have small, neutral side chains.</text>
        <dbReference type="EC" id="3.4.23.36"/>
    </reaction>
</comment>
<evidence type="ECO:0000256" key="8">
    <source>
        <dbReference type="ARBA" id="ARBA00023136"/>
    </source>
</evidence>
<dbReference type="AlphaFoldDB" id="A0A0V8RRD5"/>
<evidence type="ECO:0000313" key="12">
    <source>
        <dbReference type="EMBL" id="KSW10606.1"/>
    </source>
</evidence>
<keyword evidence="4 9" id="KW-0812">Transmembrane</keyword>
<comment type="pathway">
    <text evidence="9">Protein modification; lipoprotein biosynthesis (signal peptide cleavage).</text>
</comment>
<comment type="function">
    <text evidence="9 10">This protein specifically catalyzes the removal of signal peptides from prolipoproteins.</text>
</comment>
<comment type="similarity">
    <text evidence="1 9 11">Belongs to the peptidase A8 family.</text>
</comment>
<evidence type="ECO:0000256" key="7">
    <source>
        <dbReference type="ARBA" id="ARBA00022989"/>
    </source>
</evidence>
<organism evidence="12 13">
    <name type="scientific">Schaalia odontolytica</name>
    <dbReference type="NCBI Taxonomy" id="1660"/>
    <lineage>
        <taxon>Bacteria</taxon>
        <taxon>Bacillati</taxon>
        <taxon>Actinomycetota</taxon>
        <taxon>Actinomycetes</taxon>
        <taxon>Actinomycetales</taxon>
        <taxon>Actinomycetaceae</taxon>
        <taxon>Schaalia</taxon>
    </lineage>
</organism>
<dbReference type="UniPathway" id="UPA00665"/>
<feature type="active site" evidence="9">
    <location>
        <position position="129"/>
    </location>
</feature>
<dbReference type="GO" id="GO:0005886">
    <property type="term" value="C:plasma membrane"/>
    <property type="evidence" value="ECO:0007669"/>
    <property type="project" value="UniProtKB-SubCell"/>
</dbReference>
<dbReference type="OrthoDB" id="4308908at2"/>
<dbReference type="Proteomes" id="UP000054686">
    <property type="component" value="Unassembled WGS sequence"/>
</dbReference>
<keyword evidence="2 9" id="KW-1003">Cell membrane</keyword>
<comment type="caution">
    <text evidence="12">The sequence shown here is derived from an EMBL/GenBank/DDBJ whole genome shotgun (WGS) entry which is preliminary data.</text>
</comment>
<dbReference type="HAMAP" id="MF_00161">
    <property type="entry name" value="LspA"/>
    <property type="match status" value="1"/>
</dbReference>
<feature type="active site" evidence="9">
    <location>
        <position position="143"/>
    </location>
</feature>
<evidence type="ECO:0000256" key="9">
    <source>
        <dbReference type="HAMAP-Rule" id="MF_00161"/>
    </source>
</evidence>
<evidence type="ECO:0000256" key="2">
    <source>
        <dbReference type="ARBA" id="ARBA00022475"/>
    </source>
</evidence>
<keyword evidence="5 9" id="KW-0064">Aspartyl protease</keyword>
<evidence type="ECO:0000313" key="13">
    <source>
        <dbReference type="Proteomes" id="UP000054686"/>
    </source>
</evidence>
<proteinExistence type="inferred from homology"/>
<dbReference type="NCBIfam" id="TIGR00077">
    <property type="entry name" value="lspA"/>
    <property type="match status" value="1"/>
</dbReference>
<evidence type="ECO:0000256" key="5">
    <source>
        <dbReference type="ARBA" id="ARBA00022750"/>
    </source>
</evidence>
<keyword evidence="8 9" id="KW-0472">Membrane</keyword>
<protein>
    <recommendedName>
        <fullName evidence="9">Lipoprotein signal peptidase</fullName>
        <ecNumber evidence="9">3.4.23.36</ecNumber>
    </recommendedName>
    <alternativeName>
        <fullName evidence="9">Prolipoprotein signal peptidase</fullName>
    </alternativeName>
    <alternativeName>
        <fullName evidence="9">Signal peptidase II</fullName>
        <shortName evidence="9">SPase II</shortName>
    </alternativeName>
</protein>
<feature type="transmembrane region" description="Helical" evidence="9">
    <location>
        <begin position="133"/>
        <end position="157"/>
    </location>
</feature>
<dbReference type="GO" id="GO:0006508">
    <property type="term" value="P:proteolysis"/>
    <property type="evidence" value="ECO:0007669"/>
    <property type="project" value="UniProtKB-KW"/>
</dbReference>
<evidence type="ECO:0000256" key="4">
    <source>
        <dbReference type="ARBA" id="ARBA00022692"/>
    </source>
</evidence>
<reference evidence="12 13" key="1">
    <citation type="submission" date="2015-10" db="EMBL/GenBank/DDBJ databases">
        <title>Draft Genome of Actinomyces odontolyticus subsp. actinosynbacter strain XH001.</title>
        <authorList>
            <person name="Mclean J.S."/>
            <person name="He X."/>
        </authorList>
    </citation>
    <scope>NUCLEOTIDE SEQUENCE [LARGE SCALE GENOMIC DNA]</scope>
    <source>
        <strain evidence="12 13">XH001</strain>
    </source>
</reference>
<feature type="transmembrane region" description="Helical" evidence="9">
    <location>
        <begin position="72"/>
        <end position="89"/>
    </location>
</feature>
<dbReference type="EC" id="3.4.23.36" evidence="9"/>
<keyword evidence="3 9" id="KW-0645">Protease</keyword>
<gene>
    <name evidence="9" type="primary">lspA</name>
    <name evidence="12" type="ORF">APY09_08910</name>
</gene>
<evidence type="ECO:0000256" key="3">
    <source>
        <dbReference type="ARBA" id="ARBA00022670"/>
    </source>
</evidence>
<dbReference type="PROSITE" id="PS00855">
    <property type="entry name" value="SPASE_II"/>
    <property type="match status" value="1"/>
</dbReference>
<dbReference type="Pfam" id="PF01252">
    <property type="entry name" value="Peptidase_A8"/>
    <property type="match status" value="1"/>
</dbReference>
<name>A0A0V8RRD5_9ACTO</name>
<evidence type="ECO:0000256" key="6">
    <source>
        <dbReference type="ARBA" id="ARBA00022801"/>
    </source>
</evidence>
<keyword evidence="6 9" id="KW-0378">Hydrolase</keyword>
<dbReference type="GO" id="GO:0004190">
    <property type="term" value="F:aspartic-type endopeptidase activity"/>
    <property type="evidence" value="ECO:0007669"/>
    <property type="project" value="UniProtKB-UniRule"/>
</dbReference>
<dbReference type="InterPro" id="IPR001872">
    <property type="entry name" value="Peptidase_A8"/>
</dbReference>
<dbReference type="PANTHER" id="PTHR33695">
    <property type="entry name" value="LIPOPROTEIN SIGNAL PEPTIDASE"/>
    <property type="match status" value="1"/>
</dbReference>
<dbReference type="RefSeq" id="WP_034464347.1">
    <property type="nucleotide sequence ID" value="NZ_CP040006.1"/>
</dbReference>
<accession>A0A0V8RRD5</accession>
<dbReference type="PANTHER" id="PTHR33695:SF1">
    <property type="entry name" value="LIPOPROTEIN SIGNAL PEPTIDASE"/>
    <property type="match status" value="1"/>
</dbReference>
<sequence>MADSSHPTHTRATWMYAGLVFAAAIATDQVSKMWARTALDGQGPRPLIGQWLSLSLVHNSGAAFSFAAGKTWILTIFTVVIIGVLVVMARRVHRASTLLAIALLAGGAVGNLIDRLTAEPGFGVGHVTDFIAYGNWFVGNVADIWIVLGAPLLALALSREPSKEDAQ</sequence>
<comment type="subcellular location">
    <subcellularLocation>
        <location evidence="9">Cell membrane</location>
        <topology evidence="9">Multi-pass membrane protein</topology>
    </subcellularLocation>
</comment>
<dbReference type="EMBL" id="LLVT01000003">
    <property type="protein sequence ID" value="KSW10606.1"/>
    <property type="molecule type" value="Genomic_DNA"/>
</dbReference>
<dbReference type="PRINTS" id="PR00781">
    <property type="entry name" value="LIPOSIGPTASE"/>
</dbReference>